<dbReference type="InterPro" id="IPR006901">
    <property type="entry name" value="TrmK"/>
</dbReference>
<evidence type="ECO:0000313" key="1">
    <source>
        <dbReference type="EMBL" id="NEU03434.1"/>
    </source>
</evidence>
<dbReference type="Pfam" id="PF12847">
    <property type="entry name" value="Methyltransf_18"/>
    <property type="match status" value="1"/>
</dbReference>
<keyword evidence="1" id="KW-0808">Transferase</keyword>
<protein>
    <submittedName>
        <fullName evidence="1">SAM-dependent methyltransferase</fullName>
    </submittedName>
</protein>
<dbReference type="PIRSF" id="PIRSF018637">
    <property type="entry name" value="TrmK"/>
    <property type="match status" value="1"/>
</dbReference>
<comment type="caution">
    <text evidence="1">The sequence shown here is derived from an EMBL/GenBank/DDBJ whole genome shotgun (WGS) entry which is preliminary data.</text>
</comment>
<accession>A0A6M0GZZ0</accession>
<dbReference type="EMBL" id="JAAGPU010000001">
    <property type="protein sequence ID" value="NEU03434.1"/>
    <property type="molecule type" value="Genomic_DNA"/>
</dbReference>
<dbReference type="PANTHER" id="PTHR38451">
    <property type="entry name" value="TRNA (ADENINE(22)-N(1))-METHYLTRANSFERASE"/>
    <property type="match status" value="1"/>
</dbReference>
<dbReference type="PANTHER" id="PTHR38451:SF1">
    <property type="entry name" value="TRNA (ADENINE(22)-N(1))-METHYLTRANSFERASE"/>
    <property type="match status" value="1"/>
</dbReference>
<gene>
    <name evidence="1" type="ORF">G3M99_00925</name>
</gene>
<keyword evidence="2" id="KW-1185">Reference proteome</keyword>
<name>A0A6M0GZZ0_9CLOT</name>
<dbReference type="Proteomes" id="UP000481872">
    <property type="component" value="Unassembled WGS sequence"/>
</dbReference>
<evidence type="ECO:0000313" key="2">
    <source>
        <dbReference type="Proteomes" id="UP000481872"/>
    </source>
</evidence>
<keyword evidence="1" id="KW-0489">Methyltransferase</keyword>
<dbReference type="AlphaFoldDB" id="A0A6M0GZZ0"/>
<dbReference type="InterPro" id="IPR029063">
    <property type="entry name" value="SAM-dependent_MTases_sf"/>
</dbReference>
<dbReference type="GO" id="GO:0160105">
    <property type="term" value="F:tRNA (adenine(22)-N1)-methyltransferase activity"/>
    <property type="evidence" value="ECO:0007669"/>
    <property type="project" value="InterPro"/>
</dbReference>
<proteinExistence type="predicted"/>
<dbReference type="GO" id="GO:0032259">
    <property type="term" value="P:methylation"/>
    <property type="evidence" value="ECO:0007669"/>
    <property type="project" value="UniProtKB-KW"/>
</dbReference>
<sequence length="230" mass="26621">MNLSNRLKTISEMIDNNTKTIVDVGTDHGYIPIYLAKNKKIDYAIASDINKGPVEKAKLNIKNYSLENRIKCRLGGGLTTIKKNEVEAAIIAGMGGNLIRDIIEESLDVFKNLDYVILQPVQNPEVLKEYIYSKGYDILDENLVKEDEKFYEIFKIRYNNNIKEIETIYYEISEILLEKKHPIMKEYLNFKLGKYMKICDGLKLNSESATSRKKELEFKVSKIKEFLECL</sequence>
<dbReference type="Gene3D" id="3.40.50.150">
    <property type="entry name" value="Vaccinia Virus protein VP39"/>
    <property type="match status" value="1"/>
</dbReference>
<dbReference type="SUPFAM" id="SSF53335">
    <property type="entry name" value="S-adenosyl-L-methionine-dependent methyltransferases"/>
    <property type="match status" value="1"/>
</dbReference>
<dbReference type="RefSeq" id="WP_061994960.1">
    <property type="nucleotide sequence ID" value="NZ_JAAGPU010000001.1"/>
</dbReference>
<reference evidence="1 2" key="1">
    <citation type="submission" date="2020-02" db="EMBL/GenBank/DDBJ databases">
        <title>Genome assembly of a novel Clostridium senegalense strain.</title>
        <authorList>
            <person name="Gupta T.B."/>
            <person name="Jauregui R."/>
            <person name="Maclean P."/>
            <person name="Nawarathana A."/>
            <person name="Brightwell G."/>
        </authorList>
    </citation>
    <scope>NUCLEOTIDE SEQUENCE [LARGE SCALE GENOMIC DNA]</scope>
    <source>
        <strain evidence="1 2">AGRFS4</strain>
    </source>
</reference>
<organism evidence="1 2">
    <name type="scientific">Clostridium senegalense</name>
    <dbReference type="NCBI Taxonomy" id="1465809"/>
    <lineage>
        <taxon>Bacteria</taxon>
        <taxon>Bacillati</taxon>
        <taxon>Bacillota</taxon>
        <taxon>Clostridia</taxon>
        <taxon>Eubacteriales</taxon>
        <taxon>Clostridiaceae</taxon>
        <taxon>Clostridium</taxon>
    </lineage>
</organism>